<evidence type="ECO:0000256" key="8">
    <source>
        <dbReference type="ARBA" id="ARBA00023306"/>
    </source>
</evidence>
<evidence type="ECO:0000313" key="13">
    <source>
        <dbReference type="Proteomes" id="UP000192708"/>
    </source>
</evidence>
<keyword evidence="4 9" id="KW-0132">Cell division</keyword>
<feature type="region of interest" description="Disordered" evidence="10">
    <location>
        <begin position="324"/>
        <end position="372"/>
    </location>
</feature>
<protein>
    <recommendedName>
        <fullName evidence="9">Cell division protein FtsQ</fullName>
    </recommendedName>
</protein>
<evidence type="ECO:0000256" key="2">
    <source>
        <dbReference type="ARBA" id="ARBA00022475"/>
    </source>
</evidence>
<comment type="subunit">
    <text evidence="9">Part of a complex composed of FtsB, FtsL and FtsQ.</text>
</comment>
<dbReference type="RefSeq" id="WP_084283741.1">
    <property type="nucleotide sequence ID" value="NZ_FWXJ01000008.1"/>
</dbReference>
<reference evidence="12 13" key="1">
    <citation type="submission" date="2017-04" db="EMBL/GenBank/DDBJ databases">
        <authorList>
            <person name="Afonso C.L."/>
            <person name="Miller P.J."/>
            <person name="Scott M.A."/>
            <person name="Spackman E."/>
            <person name="Goraichik I."/>
            <person name="Dimitrov K.M."/>
            <person name="Suarez D.L."/>
            <person name="Swayne D.E."/>
        </authorList>
    </citation>
    <scope>NUCLEOTIDE SEQUENCE [LARGE SCALE GENOMIC DNA]</scope>
    <source>
        <strain evidence="12 13">VK13</strain>
    </source>
</reference>
<evidence type="ECO:0000256" key="10">
    <source>
        <dbReference type="SAM" id="MobiDB-lite"/>
    </source>
</evidence>
<dbReference type="Gene3D" id="3.40.50.11690">
    <property type="entry name" value="Cell division protein FtsQ/DivIB"/>
    <property type="match status" value="1"/>
</dbReference>
<comment type="caution">
    <text evidence="9">Lacks conserved residue(s) required for the propagation of feature annotation.</text>
</comment>
<comment type="subcellular location">
    <subcellularLocation>
        <location evidence="9">Cell inner membrane</location>
        <topology evidence="9">Single-pass type II membrane protein</topology>
    </subcellularLocation>
    <subcellularLocation>
        <location evidence="1">Membrane</location>
    </subcellularLocation>
    <text evidence="9">Localizes to the division septum.</text>
</comment>
<dbReference type="OrthoDB" id="9790370at2"/>
<sequence>MSSSSIPLKDLRKQAKNNQSLGEMLGQWFLATMKSTGTGLLTILVFILSPVWNYPERMKQLTHWFVIAFGAIVILWGLYWIGQRPVFNIEQIVVQSANDQELDHIKVPAIKTKAISQFSGNFFTLRLNEARAAFEEMPWVRVASVRRVWPNQIQVSIEEHEPVGVWLGQNGPELINNYGELFTVNLAEANDRKNLVVFQGPPNSNKEVLVLYQQLESWFNKLNYKVVALTLSSRYSWTVKLDNGLVFELGRDLNDKDRKQITERLDKFFKLWPELEKKLTAPVNYVDLRYNNGFSLGTGSKQDARSSEIKLAGLNQLLSVPLEGVDEESNATETPLNMKAPSANTEMKPESKLNKREVKKVKQSEHMGSKKQ</sequence>
<dbReference type="STRING" id="1938817.SAMN06296008_10894"/>
<dbReference type="Proteomes" id="UP000192708">
    <property type="component" value="Unassembled WGS sequence"/>
</dbReference>
<keyword evidence="3 9" id="KW-0997">Cell inner membrane</keyword>
<proteinExistence type="inferred from homology"/>
<organism evidence="12 13">
    <name type="scientific">Polynucleobacter kasalickyi</name>
    <dbReference type="NCBI Taxonomy" id="1938817"/>
    <lineage>
        <taxon>Bacteria</taxon>
        <taxon>Pseudomonadati</taxon>
        <taxon>Pseudomonadota</taxon>
        <taxon>Betaproteobacteria</taxon>
        <taxon>Burkholderiales</taxon>
        <taxon>Burkholderiaceae</taxon>
        <taxon>Polynucleobacter</taxon>
    </lineage>
</organism>
<dbReference type="InterPro" id="IPR005548">
    <property type="entry name" value="Cell_div_FtsQ/DivIB_C"/>
</dbReference>
<dbReference type="GO" id="GO:0043093">
    <property type="term" value="P:FtsZ-dependent cytokinesis"/>
    <property type="evidence" value="ECO:0007669"/>
    <property type="project" value="UniProtKB-UniRule"/>
</dbReference>
<dbReference type="GO" id="GO:0005886">
    <property type="term" value="C:plasma membrane"/>
    <property type="evidence" value="ECO:0007669"/>
    <property type="project" value="UniProtKB-SubCell"/>
</dbReference>
<comment type="similarity">
    <text evidence="9">Belongs to the FtsQ/DivIB family. FtsQ subfamily.</text>
</comment>
<comment type="function">
    <text evidence="9">Essential cell division protein. May link together the upstream cell division proteins, which are predominantly cytoplasmic, with the downstream cell division proteins, which are predominantly periplasmic. May control correct divisome assembly.</text>
</comment>
<dbReference type="Pfam" id="PF08478">
    <property type="entry name" value="POTRA_1"/>
    <property type="match status" value="1"/>
</dbReference>
<evidence type="ECO:0000256" key="9">
    <source>
        <dbReference type="HAMAP-Rule" id="MF_00911"/>
    </source>
</evidence>
<evidence type="ECO:0000256" key="1">
    <source>
        <dbReference type="ARBA" id="ARBA00004370"/>
    </source>
</evidence>
<keyword evidence="2 9" id="KW-1003">Cell membrane</keyword>
<dbReference type="InterPro" id="IPR045335">
    <property type="entry name" value="FtsQ_C_sf"/>
</dbReference>
<dbReference type="InterPro" id="IPR013685">
    <property type="entry name" value="POTRA_FtsQ_type"/>
</dbReference>
<dbReference type="EMBL" id="FWXJ01000008">
    <property type="protein sequence ID" value="SMC58814.1"/>
    <property type="molecule type" value="Genomic_DNA"/>
</dbReference>
<keyword evidence="6 9" id="KW-1133">Transmembrane helix</keyword>
<dbReference type="Pfam" id="PF03799">
    <property type="entry name" value="FtsQ_DivIB_C"/>
    <property type="match status" value="1"/>
</dbReference>
<dbReference type="HAMAP" id="MF_00911">
    <property type="entry name" value="FtsQ_subfam"/>
    <property type="match status" value="1"/>
</dbReference>
<dbReference type="AlphaFoldDB" id="A0A1W2ADV6"/>
<evidence type="ECO:0000256" key="7">
    <source>
        <dbReference type="ARBA" id="ARBA00023136"/>
    </source>
</evidence>
<dbReference type="GO" id="GO:0032153">
    <property type="term" value="C:cell division site"/>
    <property type="evidence" value="ECO:0007669"/>
    <property type="project" value="UniProtKB-UniRule"/>
</dbReference>
<dbReference type="PROSITE" id="PS51779">
    <property type="entry name" value="POTRA"/>
    <property type="match status" value="1"/>
</dbReference>
<dbReference type="InterPro" id="IPR026579">
    <property type="entry name" value="FtsQ"/>
</dbReference>
<gene>
    <name evidence="9" type="primary">ftsQ</name>
    <name evidence="12" type="ORF">SAMN06296008_10894</name>
</gene>
<evidence type="ECO:0000256" key="5">
    <source>
        <dbReference type="ARBA" id="ARBA00022692"/>
    </source>
</evidence>
<dbReference type="PANTHER" id="PTHR35851">
    <property type="entry name" value="CELL DIVISION PROTEIN FTSQ"/>
    <property type="match status" value="1"/>
</dbReference>
<keyword evidence="13" id="KW-1185">Reference proteome</keyword>
<keyword evidence="7 9" id="KW-0472">Membrane</keyword>
<evidence type="ECO:0000256" key="6">
    <source>
        <dbReference type="ARBA" id="ARBA00022989"/>
    </source>
</evidence>
<accession>A0A1W2ADV6</accession>
<evidence type="ECO:0000256" key="4">
    <source>
        <dbReference type="ARBA" id="ARBA00022618"/>
    </source>
</evidence>
<evidence type="ECO:0000256" key="3">
    <source>
        <dbReference type="ARBA" id="ARBA00022519"/>
    </source>
</evidence>
<keyword evidence="5 9" id="KW-0812">Transmembrane</keyword>
<evidence type="ECO:0000313" key="12">
    <source>
        <dbReference type="EMBL" id="SMC58814.1"/>
    </source>
</evidence>
<feature type="compositionally biased region" description="Basic and acidic residues" evidence="10">
    <location>
        <begin position="347"/>
        <end position="372"/>
    </location>
</feature>
<feature type="transmembrane region" description="Helical" evidence="9">
    <location>
        <begin position="61"/>
        <end position="81"/>
    </location>
</feature>
<dbReference type="GO" id="GO:0090529">
    <property type="term" value="P:cell septum assembly"/>
    <property type="evidence" value="ECO:0007669"/>
    <property type="project" value="InterPro"/>
</dbReference>
<dbReference type="PANTHER" id="PTHR35851:SF1">
    <property type="entry name" value="CELL DIVISION PROTEIN FTSQ"/>
    <property type="match status" value="1"/>
</dbReference>
<dbReference type="Gene3D" id="3.10.20.310">
    <property type="entry name" value="membrane protein fhac"/>
    <property type="match status" value="1"/>
</dbReference>
<feature type="transmembrane region" description="Helical" evidence="9">
    <location>
        <begin position="28"/>
        <end position="49"/>
    </location>
</feature>
<evidence type="ECO:0000259" key="11">
    <source>
        <dbReference type="PROSITE" id="PS51779"/>
    </source>
</evidence>
<keyword evidence="8 9" id="KW-0131">Cell cycle</keyword>
<feature type="domain" description="POTRA" evidence="11">
    <location>
        <begin position="87"/>
        <end position="160"/>
    </location>
</feature>
<dbReference type="InterPro" id="IPR034746">
    <property type="entry name" value="POTRA"/>
</dbReference>
<name>A0A1W2ADV6_9BURK</name>